<dbReference type="Pfam" id="PF00561">
    <property type="entry name" value="Abhydrolase_1"/>
    <property type="match status" value="1"/>
</dbReference>
<evidence type="ECO:0000259" key="4">
    <source>
        <dbReference type="Pfam" id="PF00561"/>
    </source>
</evidence>
<dbReference type="Gene3D" id="3.40.50.1820">
    <property type="entry name" value="alpha/beta hydrolase"/>
    <property type="match status" value="1"/>
</dbReference>
<dbReference type="GO" id="GO:0052689">
    <property type="term" value="F:carboxylic ester hydrolase activity"/>
    <property type="evidence" value="ECO:0007669"/>
    <property type="project" value="TreeGrafter"/>
</dbReference>
<keyword evidence="6" id="KW-1185">Reference proteome</keyword>
<dbReference type="PANTHER" id="PTHR46118">
    <property type="entry name" value="PROTEIN ABHD11"/>
    <property type="match status" value="1"/>
</dbReference>
<dbReference type="PANTHER" id="PTHR46118:SF4">
    <property type="entry name" value="PROTEIN ABHD11"/>
    <property type="match status" value="1"/>
</dbReference>
<gene>
    <name evidence="5" type="ORF">A1O3_03103</name>
</gene>
<dbReference type="EMBL" id="AMGY01000002">
    <property type="protein sequence ID" value="EXJ90035.1"/>
    <property type="molecule type" value="Genomic_DNA"/>
</dbReference>
<dbReference type="HOGENOM" id="CLU_020336_53_2_1"/>
<accession>W9YK28</accession>
<evidence type="ECO:0000256" key="2">
    <source>
        <dbReference type="ARBA" id="ARBA00022801"/>
    </source>
</evidence>
<evidence type="ECO:0000256" key="3">
    <source>
        <dbReference type="SAM" id="MobiDB-lite"/>
    </source>
</evidence>
<evidence type="ECO:0000313" key="5">
    <source>
        <dbReference type="EMBL" id="EXJ90035.1"/>
    </source>
</evidence>
<feature type="domain" description="AB hydrolase-1" evidence="4">
    <location>
        <begin position="2"/>
        <end position="72"/>
    </location>
</feature>
<protein>
    <recommendedName>
        <fullName evidence="4">AB hydrolase-1 domain-containing protein</fullName>
    </recommendedName>
</protein>
<dbReference type="GeneID" id="19167232"/>
<dbReference type="GO" id="GO:0005739">
    <property type="term" value="C:mitochondrion"/>
    <property type="evidence" value="ECO:0007669"/>
    <property type="project" value="TreeGrafter"/>
</dbReference>
<dbReference type="eggNOG" id="KOG2382">
    <property type="taxonomic scope" value="Eukaryota"/>
</dbReference>
<comment type="similarity">
    <text evidence="1">Belongs to the AB hydrolase superfamily.</text>
</comment>
<dbReference type="AlphaFoldDB" id="W9YK28"/>
<comment type="caution">
    <text evidence="5">The sequence shown here is derived from an EMBL/GenBank/DDBJ whole genome shotgun (WGS) entry which is preliminary data.</text>
</comment>
<dbReference type="InterPro" id="IPR029058">
    <property type="entry name" value="AB_hydrolase_fold"/>
</dbReference>
<evidence type="ECO:0000313" key="6">
    <source>
        <dbReference type="Proteomes" id="UP000019478"/>
    </source>
</evidence>
<proteinExistence type="inferred from homology"/>
<evidence type="ECO:0000256" key="1">
    <source>
        <dbReference type="ARBA" id="ARBA00008645"/>
    </source>
</evidence>
<feature type="region of interest" description="Disordered" evidence="3">
    <location>
        <begin position="143"/>
        <end position="179"/>
    </location>
</feature>
<feature type="compositionally biased region" description="Basic residues" evidence="3">
    <location>
        <begin position="147"/>
        <end position="172"/>
    </location>
</feature>
<dbReference type="STRING" id="1182542.W9YK28"/>
<dbReference type="Proteomes" id="UP000019478">
    <property type="component" value="Unassembled WGS sequence"/>
</dbReference>
<organism evidence="5 6">
    <name type="scientific">Capronia epimyces CBS 606.96</name>
    <dbReference type="NCBI Taxonomy" id="1182542"/>
    <lineage>
        <taxon>Eukaryota</taxon>
        <taxon>Fungi</taxon>
        <taxon>Dikarya</taxon>
        <taxon>Ascomycota</taxon>
        <taxon>Pezizomycotina</taxon>
        <taxon>Eurotiomycetes</taxon>
        <taxon>Chaetothyriomycetidae</taxon>
        <taxon>Chaetothyriales</taxon>
        <taxon>Herpotrichiellaceae</taxon>
        <taxon>Capronia</taxon>
    </lineage>
</organism>
<sequence>MADDVRHFIKKHFGGSPSNQVTLIGHSMGAKTALTLALESPELVADVVAIDNAPIRLPLLEDFDRYIEAMRQIERARVTTLTQADEILKEYEKSSQIRLFLLTNLTAQPKDKDKGKGGFLKFRVPIDVLARALGPLGDFPFPVGGHGHGHGHGQGHGHHGHDHGHGHGHHGHGHDTPRFDKPTLFIRALRSHYIPDWATSHIDRYFPNSTVVDIDCGHWIVQEKPREFQEVTIDFLTRNLANPGNGNGSSRRGKELR</sequence>
<name>W9YK28_9EURO</name>
<keyword evidence="2" id="KW-0378">Hydrolase</keyword>
<dbReference type="OrthoDB" id="8119704at2759"/>
<dbReference type="SUPFAM" id="SSF53474">
    <property type="entry name" value="alpha/beta-Hydrolases"/>
    <property type="match status" value="1"/>
</dbReference>
<reference evidence="5 6" key="1">
    <citation type="submission" date="2013-03" db="EMBL/GenBank/DDBJ databases">
        <title>The Genome Sequence of Capronia epimyces CBS 606.96.</title>
        <authorList>
            <consortium name="The Broad Institute Genomics Platform"/>
            <person name="Cuomo C."/>
            <person name="de Hoog S."/>
            <person name="Gorbushina A."/>
            <person name="Walker B."/>
            <person name="Young S.K."/>
            <person name="Zeng Q."/>
            <person name="Gargeya S."/>
            <person name="Fitzgerald M."/>
            <person name="Haas B."/>
            <person name="Abouelleil A."/>
            <person name="Allen A.W."/>
            <person name="Alvarado L."/>
            <person name="Arachchi H.M."/>
            <person name="Berlin A.M."/>
            <person name="Chapman S.B."/>
            <person name="Gainer-Dewar J."/>
            <person name="Goldberg J."/>
            <person name="Griggs A."/>
            <person name="Gujja S."/>
            <person name="Hansen M."/>
            <person name="Howarth C."/>
            <person name="Imamovic A."/>
            <person name="Ireland A."/>
            <person name="Larimer J."/>
            <person name="McCowan C."/>
            <person name="Murphy C."/>
            <person name="Pearson M."/>
            <person name="Poon T.W."/>
            <person name="Priest M."/>
            <person name="Roberts A."/>
            <person name="Saif S."/>
            <person name="Shea T."/>
            <person name="Sisk P."/>
            <person name="Sykes S."/>
            <person name="Wortman J."/>
            <person name="Nusbaum C."/>
            <person name="Birren B."/>
        </authorList>
    </citation>
    <scope>NUCLEOTIDE SEQUENCE [LARGE SCALE GENOMIC DNA]</scope>
    <source>
        <strain evidence="5 6">CBS 606.96</strain>
    </source>
</reference>
<dbReference type="RefSeq" id="XP_007731432.1">
    <property type="nucleotide sequence ID" value="XM_007733242.1"/>
</dbReference>
<dbReference type="InterPro" id="IPR000073">
    <property type="entry name" value="AB_hydrolase_1"/>
</dbReference>